<evidence type="ECO:0000313" key="4">
    <source>
        <dbReference type="WBParaSite" id="HPBE_0000073901-mRNA-1"/>
    </source>
</evidence>
<protein>
    <submittedName>
        <fullName evidence="4">LAGLIDADG_2 domain-containing protein</fullName>
    </submittedName>
</protein>
<evidence type="ECO:0000313" key="3">
    <source>
        <dbReference type="Proteomes" id="UP000050761"/>
    </source>
</evidence>
<feature type="chain" id="PRO_5044551227" evidence="1">
    <location>
        <begin position="26"/>
        <end position="126"/>
    </location>
</feature>
<accession>A0A183F3J7</accession>
<dbReference type="Proteomes" id="UP000050761">
    <property type="component" value="Unassembled WGS sequence"/>
</dbReference>
<keyword evidence="1" id="KW-0732">Signal</keyword>
<accession>A0A3P7WNP2</accession>
<evidence type="ECO:0000256" key="1">
    <source>
        <dbReference type="SAM" id="SignalP"/>
    </source>
</evidence>
<sequence>MQNAQLKHVLTGVILLAILFHFNVQNEKHCSDRKYIALLPCEARVSNQLFNLASGYGIARRSGRVLHYVFKPTVHIERVYGYVAQILEVFPRLGEDAVIRQTGAARGDFSPIALDNAWTEARSHYT</sequence>
<gene>
    <name evidence="2" type="ORF">HPBE_LOCUS740</name>
</gene>
<evidence type="ECO:0000313" key="2">
    <source>
        <dbReference type="EMBL" id="VDO19122.1"/>
    </source>
</evidence>
<keyword evidence="3" id="KW-1185">Reference proteome</keyword>
<feature type="signal peptide" evidence="1">
    <location>
        <begin position="1"/>
        <end position="25"/>
    </location>
</feature>
<name>A0A183F3J7_HELPZ</name>
<dbReference type="EMBL" id="UZAH01000611">
    <property type="protein sequence ID" value="VDO19122.1"/>
    <property type="molecule type" value="Genomic_DNA"/>
</dbReference>
<dbReference type="WBParaSite" id="HPBE_0000073901-mRNA-1">
    <property type="protein sequence ID" value="HPBE_0000073901-mRNA-1"/>
    <property type="gene ID" value="HPBE_0000073901"/>
</dbReference>
<reference evidence="2 3" key="1">
    <citation type="submission" date="2018-11" db="EMBL/GenBank/DDBJ databases">
        <authorList>
            <consortium name="Pathogen Informatics"/>
        </authorList>
    </citation>
    <scope>NUCLEOTIDE SEQUENCE [LARGE SCALE GENOMIC DNA]</scope>
</reference>
<reference evidence="4" key="2">
    <citation type="submission" date="2019-09" db="UniProtKB">
        <authorList>
            <consortium name="WormBaseParasite"/>
        </authorList>
    </citation>
    <scope>IDENTIFICATION</scope>
</reference>
<dbReference type="AlphaFoldDB" id="A0A183F3J7"/>
<organism evidence="3 4">
    <name type="scientific">Heligmosomoides polygyrus</name>
    <name type="common">Parasitic roundworm</name>
    <dbReference type="NCBI Taxonomy" id="6339"/>
    <lineage>
        <taxon>Eukaryota</taxon>
        <taxon>Metazoa</taxon>
        <taxon>Ecdysozoa</taxon>
        <taxon>Nematoda</taxon>
        <taxon>Chromadorea</taxon>
        <taxon>Rhabditida</taxon>
        <taxon>Rhabditina</taxon>
        <taxon>Rhabditomorpha</taxon>
        <taxon>Strongyloidea</taxon>
        <taxon>Heligmosomidae</taxon>
        <taxon>Heligmosomoides</taxon>
    </lineage>
</organism>
<proteinExistence type="predicted"/>
<dbReference type="OrthoDB" id="5815225at2759"/>